<comment type="caution">
    <text evidence="1">The sequence shown here is derived from an EMBL/GenBank/DDBJ whole genome shotgun (WGS) entry which is preliminary data.</text>
</comment>
<accession>A0A645EQX2</accession>
<gene>
    <name evidence="1" type="ORF">SDC9_151473</name>
</gene>
<sequence>MHSVSFLILTTAVPIILTKIPCFEGASLISVLIEMFSKEIVQEVSKIGINIPPLPERTLFFKPVITIALSAGIRFQNNSIIINTATTGIA</sequence>
<name>A0A645EQX2_9ZZZZ</name>
<proteinExistence type="predicted"/>
<reference evidence="1" key="1">
    <citation type="submission" date="2019-08" db="EMBL/GenBank/DDBJ databases">
        <authorList>
            <person name="Kucharzyk K."/>
            <person name="Murdoch R.W."/>
            <person name="Higgins S."/>
            <person name="Loffler F."/>
        </authorList>
    </citation>
    <scope>NUCLEOTIDE SEQUENCE</scope>
</reference>
<dbReference type="AlphaFoldDB" id="A0A645EQX2"/>
<evidence type="ECO:0000313" key="1">
    <source>
        <dbReference type="EMBL" id="MPN04237.1"/>
    </source>
</evidence>
<protein>
    <submittedName>
        <fullName evidence="1">Uncharacterized protein</fullName>
    </submittedName>
</protein>
<organism evidence="1">
    <name type="scientific">bioreactor metagenome</name>
    <dbReference type="NCBI Taxonomy" id="1076179"/>
    <lineage>
        <taxon>unclassified sequences</taxon>
        <taxon>metagenomes</taxon>
        <taxon>ecological metagenomes</taxon>
    </lineage>
</organism>
<dbReference type="EMBL" id="VSSQ01050163">
    <property type="protein sequence ID" value="MPN04237.1"/>
    <property type="molecule type" value="Genomic_DNA"/>
</dbReference>